<feature type="domain" description="Aldehyde dehydrogenase" evidence="8">
    <location>
        <begin position="23"/>
        <end position="454"/>
    </location>
</feature>
<dbReference type="EMBL" id="KZ303489">
    <property type="protein sequence ID" value="PIA18625.1"/>
    <property type="molecule type" value="Genomic_DNA"/>
</dbReference>
<dbReference type="GO" id="GO:0005737">
    <property type="term" value="C:cytoplasm"/>
    <property type="evidence" value="ECO:0007669"/>
    <property type="project" value="TreeGrafter"/>
</dbReference>
<dbReference type="Gene3D" id="3.40.605.10">
    <property type="entry name" value="Aldehyde Dehydrogenase, Chain A, domain 1"/>
    <property type="match status" value="1"/>
</dbReference>
<dbReference type="InterPro" id="IPR016163">
    <property type="entry name" value="Ald_DH_C"/>
</dbReference>
<dbReference type="Proteomes" id="UP000242474">
    <property type="component" value="Unassembled WGS sequence"/>
</dbReference>
<evidence type="ECO:0000256" key="7">
    <source>
        <dbReference type="SAM" id="Phobius"/>
    </source>
</evidence>
<comment type="similarity">
    <text evidence="1 3 6">Belongs to the aldehyde dehydrogenase family.</text>
</comment>
<dbReference type="PIRSF" id="PIRSF036492">
    <property type="entry name" value="ALDH"/>
    <property type="match status" value="1"/>
</dbReference>
<dbReference type="InterPro" id="IPR029510">
    <property type="entry name" value="Ald_DH_CS_GLU"/>
</dbReference>
<dbReference type="STRING" id="763665.A0A2G5BI01"/>
<evidence type="ECO:0000256" key="6">
    <source>
        <dbReference type="RuleBase" id="RU003345"/>
    </source>
</evidence>
<protein>
    <recommendedName>
        <fullName evidence="3">Aldehyde dehydrogenase</fullName>
    </recommendedName>
</protein>
<dbReference type="PANTHER" id="PTHR43570">
    <property type="entry name" value="ALDEHYDE DEHYDROGENASE"/>
    <property type="match status" value="1"/>
</dbReference>
<dbReference type="AlphaFoldDB" id="A0A2G5BI01"/>
<evidence type="ECO:0000259" key="8">
    <source>
        <dbReference type="Pfam" id="PF00171"/>
    </source>
</evidence>
<keyword evidence="10" id="KW-1185">Reference proteome</keyword>
<dbReference type="Pfam" id="PF00171">
    <property type="entry name" value="Aldedh"/>
    <property type="match status" value="1"/>
</dbReference>
<dbReference type="PANTHER" id="PTHR43570:SF16">
    <property type="entry name" value="ALDEHYDE DEHYDROGENASE TYPE III, ISOFORM Q"/>
    <property type="match status" value="1"/>
</dbReference>
<evidence type="ECO:0000313" key="10">
    <source>
        <dbReference type="Proteomes" id="UP000242474"/>
    </source>
</evidence>
<feature type="transmembrane region" description="Helical" evidence="7">
    <location>
        <begin position="507"/>
        <end position="528"/>
    </location>
</feature>
<keyword evidence="7" id="KW-0472">Membrane</keyword>
<dbReference type="InterPro" id="IPR016161">
    <property type="entry name" value="Ald_DH/histidinol_DH"/>
</dbReference>
<feature type="active site" evidence="4 5">
    <location>
        <position position="234"/>
    </location>
</feature>
<evidence type="ECO:0000313" key="9">
    <source>
        <dbReference type="EMBL" id="PIA18625.1"/>
    </source>
</evidence>
<dbReference type="GO" id="GO:0006081">
    <property type="term" value="P:aldehyde metabolic process"/>
    <property type="evidence" value="ECO:0007669"/>
    <property type="project" value="InterPro"/>
</dbReference>
<sequence>MSKEHTSVTGALDESELLYTKVDEVGGIVKSLQASFAAGKMRNIEYRKQQLRAFLRGLREERKALYDAVFYDLHKSNVETELFEVGAVEYDIGLSLDNLDKWARPESRKLGSLQPAFLLSKAEVRKEPLGTVLVIGAWNYPVRILLLPVVGALAAGNTVVVKPSELSPHTAVVVERIISRYMDSDVIRVVQGGATETSELLKNKFDHFFYTGGGAVGRLVAHAAAESLAGVTLELGGKSPVIVHADVEDLVPTATRIMWSNLDNSGQVCVSVDYLLVHRSIKDRLVPLLIDAAISMYGRTPKKTDEYCRIINPRHWRRIMAMLEASEGTQLRITDDEADENDRFIPPTIVDSVSFDDALMQDEIFGPILPIVTYDTLEEAIDLVNSRAQPLALYVFAKPSSAEHIISHTRSGTAVINDTMLSIASHNTPFGGVGPSGVGNYTGEYSFDTFSHHRYVLDRPLWFPSPGVDTIRMPPYSGKENAWKLSLGSPMVYPKLWSLRDSVLGKLFTLIPFWRILTIIPGFIIALLKVKPAIKPRKD</sequence>
<reference evidence="9 10" key="1">
    <citation type="journal article" date="2015" name="Genome Biol. Evol.">
        <title>Phylogenomic analyses indicate that early fungi evolved digesting cell walls of algal ancestors of land plants.</title>
        <authorList>
            <person name="Chang Y."/>
            <person name="Wang S."/>
            <person name="Sekimoto S."/>
            <person name="Aerts A.L."/>
            <person name="Choi C."/>
            <person name="Clum A."/>
            <person name="LaButti K.M."/>
            <person name="Lindquist E.A."/>
            <person name="Yee Ngan C."/>
            <person name="Ohm R.A."/>
            <person name="Salamov A.A."/>
            <person name="Grigoriev I.V."/>
            <person name="Spatafora J.W."/>
            <person name="Berbee M.L."/>
        </authorList>
    </citation>
    <scope>NUCLEOTIDE SEQUENCE [LARGE SCALE GENOMIC DNA]</scope>
    <source>
        <strain evidence="9 10">NRRL 1564</strain>
    </source>
</reference>
<dbReference type="InterPro" id="IPR015590">
    <property type="entry name" value="Aldehyde_DH_dom"/>
</dbReference>
<accession>A0A2G5BI01</accession>
<dbReference type="Gene3D" id="3.40.309.10">
    <property type="entry name" value="Aldehyde Dehydrogenase, Chain A, domain 2"/>
    <property type="match status" value="1"/>
</dbReference>
<evidence type="ECO:0000256" key="4">
    <source>
        <dbReference type="PIRSR" id="PIRSR036492-1"/>
    </source>
</evidence>
<dbReference type="OrthoDB" id="440325at2759"/>
<keyword evidence="2 3" id="KW-0560">Oxidoreductase</keyword>
<organism evidence="9 10">
    <name type="scientific">Coemansia reversa (strain ATCC 12441 / NRRL 1564)</name>
    <dbReference type="NCBI Taxonomy" id="763665"/>
    <lineage>
        <taxon>Eukaryota</taxon>
        <taxon>Fungi</taxon>
        <taxon>Fungi incertae sedis</taxon>
        <taxon>Zoopagomycota</taxon>
        <taxon>Kickxellomycotina</taxon>
        <taxon>Kickxellomycetes</taxon>
        <taxon>Kickxellales</taxon>
        <taxon>Kickxellaceae</taxon>
        <taxon>Coemansia</taxon>
    </lineage>
</organism>
<dbReference type="CDD" id="cd07087">
    <property type="entry name" value="ALDH_F3-13-14_CALDH-like"/>
    <property type="match status" value="1"/>
</dbReference>
<proteinExistence type="inferred from homology"/>
<dbReference type="InterPro" id="IPR016162">
    <property type="entry name" value="Ald_DH_N"/>
</dbReference>
<evidence type="ECO:0000256" key="2">
    <source>
        <dbReference type="ARBA" id="ARBA00023002"/>
    </source>
</evidence>
<name>A0A2G5BI01_COERN</name>
<dbReference type="SUPFAM" id="SSF53720">
    <property type="entry name" value="ALDH-like"/>
    <property type="match status" value="1"/>
</dbReference>
<evidence type="ECO:0000256" key="1">
    <source>
        <dbReference type="ARBA" id="ARBA00009986"/>
    </source>
</evidence>
<keyword evidence="7" id="KW-1133">Transmembrane helix</keyword>
<keyword evidence="7" id="KW-0812">Transmembrane</keyword>
<dbReference type="GO" id="GO:0004029">
    <property type="term" value="F:aldehyde dehydrogenase (NAD+) activity"/>
    <property type="evidence" value="ECO:0007669"/>
    <property type="project" value="TreeGrafter"/>
</dbReference>
<gene>
    <name evidence="9" type="ORF">COEREDRAFT_79651</name>
</gene>
<dbReference type="InterPro" id="IPR012394">
    <property type="entry name" value="Aldehyde_DH_NAD(P)"/>
</dbReference>
<evidence type="ECO:0000256" key="3">
    <source>
        <dbReference type="PIRNR" id="PIRNR036492"/>
    </source>
</evidence>
<dbReference type="PROSITE" id="PS00687">
    <property type="entry name" value="ALDEHYDE_DEHYDR_GLU"/>
    <property type="match status" value="1"/>
</dbReference>
<evidence type="ECO:0000256" key="5">
    <source>
        <dbReference type="PROSITE-ProRule" id="PRU10007"/>
    </source>
</evidence>
<feature type="active site" evidence="4">
    <location>
        <position position="269"/>
    </location>
</feature>
<dbReference type="FunFam" id="3.40.605.10:FF:000004">
    <property type="entry name" value="Aldehyde dehydrogenase"/>
    <property type="match status" value="1"/>
</dbReference>